<evidence type="ECO:0000256" key="4">
    <source>
        <dbReference type="ARBA" id="ARBA00022840"/>
    </source>
</evidence>
<dbReference type="Proteomes" id="UP000187406">
    <property type="component" value="Unassembled WGS sequence"/>
</dbReference>
<dbReference type="PANTHER" id="PTHR11063:SF8">
    <property type="entry name" value="DELTA-1-PYRROLINE-5-CARBOXYLATE SYNTHASE"/>
    <property type="match status" value="1"/>
</dbReference>
<feature type="non-terminal residue" evidence="6">
    <location>
        <position position="1"/>
    </location>
</feature>
<sequence length="154" mass="17075">EVVCLLIKFGKAVVTRDDGRIALGTLGALCEQVYLNSQQYEVILVSAGAFGLGRQRLKHRKLVNSSFADLQKPQIELDGKACTAVGQNSLMALYDSLFSQLDVTSAQLIVTDNDFRDKDFRKQLNETVRSLLSLRVVPIFNENDTVSTMKAPHD</sequence>
<keyword evidence="4" id="KW-0067">ATP-binding</keyword>
<evidence type="ECO:0000256" key="1">
    <source>
        <dbReference type="ARBA" id="ARBA00022679"/>
    </source>
</evidence>
<dbReference type="STRING" id="3775.A0A1Q3BAD6"/>
<dbReference type="GO" id="GO:0005524">
    <property type="term" value="F:ATP binding"/>
    <property type="evidence" value="ECO:0007669"/>
    <property type="project" value="UniProtKB-KW"/>
</dbReference>
<evidence type="ECO:0000256" key="2">
    <source>
        <dbReference type="ARBA" id="ARBA00022741"/>
    </source>
</evidence>
<dbReference type="EMBL" id="BDDD01000378">
    <property type="protein sequence ID" value="GAV64970.1"/>
    <property type="molecule type" value="Genomic_DNA"/>
</dbReference>
<comment type="caution">
    <text evidence="6">The sequence shown here is derived from an EMBL/GenBank/DDBJ whole genome shotgun (WGS) entry which is preliminary data.</text>
</comment>
<dbReference type="InterPro" id="IPR001048">
    <property type="entry name" value="Asp/Glu/Uridylate_kinase"/>
</dbReference>
<dbReference type="AlphaFoldDB" id="A0A1Q3BAD6"/>
<organism evidence="6 7">
    <name type="scientific">Cephalotus follicularis</name>
    <name type="common">Albany pitcher plant</name>
    <dbReference type="NCBI Taxonomy" id="3775"/>
    <lineage>
        <taxon>Eukaryota</taxon>
        <taxon>Viridiplantae</taxon>
        <taxon>Streptophyta</taxon>
        <taxon>Embryophyta</taxon>
        <taxon>Tracheophyta</taxon>
        <taxon>Spermatophyta</taxon>
        <taxon>Magnoliopsida</taxon>
        <taxon>eudicotyledons</taxon>
        <taxon>Gunneridae</taxon>
        <taxon>Pentapetalae</taxon>
        <taxon>rosids</taxon>
        <taxon>fabids</taxon>
        <taxon>Oxalidales</taxon>
        <taxon>Cephalotaceae</taxon>
        <taxon>Cephalotus</taxon>
    </lineage>
</organism>
<dbReference type="OrthoDB" id="409889at2759"/>
<dbReference type="InParanoid" id="A0A1Q3BAD6"/>
<dbReference type="PRINTS" id="PR00474">
    <property type="entry name" value="GLU5KINASE"/>
</dbReference>
<feature type="domain" description="Aspartate/glutamate/uridylate kinase" evidence="5">
    <location>
        <begin position="5"/>
        <end position="148"/>
    </location>
</feature>
<proteinExistence type="predicted"/>
<evidence type="ECO:0000313" key="6">
    <source>
        <dbReference type="EMBL" id="GAV64970.1"/>
    </source>
</evidence>
<keyword evidence="7" id="KW-1185">Reference proteome</keyword>
<protein>
    <submittedName>
        <fullName evidence="6">AA_kinase domain-containing protein</fullName>
    </submittedName>
</protein>
<evidence type="ECO:0000313" key="7">
    <source>
        <dbReference type="Proteomes" id="UP000187406"/>
    </source>
</evidence>
<name>A0A1Q3BAD6_CEPFO</name>
<dbReference type="GO" id="GO:0016301">
    <property type="term" value="F:kinase activity"/>
    <property type="evidence" value="ECO:0007669"/>
    <property type="project" value="UniProtKB-KW"/>
</dbReference>
<gene>
    <name evidence="6" type="ORF">CFOL_v3_08485</name>
</gene>
<dbReference type="PANTHER" id="PTHR11063">
    <property type="entry name" value="GLUTAMATE SEMIALDEHYDE DEHYDROGENASE"/>
    <property type="match status" value="1"/>
</dbReference>
<dbReference type="InterPro" id="IPR001057">
    <property type="entry name" value="Glu/AcGlu_kinase"/>
</dbReference>
<dbReference type="Gene3D" id="3.40.1160.10">
    <property type="entry name" value="Acetylglutamate kinase-like"/>
    <property type="match status" value="1"/>
</dbReference>
<keyword evidence="3 6" id="KW-0418">Kinase</keyword>
<dbReference type="InterPro" id="IPR036393">
    <property type="entry name" value="AceGlu_kinase-like_sf"/>
</dbReference>
<dbReference type="GO" id="GO:0004350">
    <property type="term" value="F:glutamate-5-semialdehyde dehydrogenase activity"/>
    <property type="evidence" value="ECO:0007669"/>
    <property type="project" value="TreeGrafter"/>
</dbReference>
<keyword evidence="1" id="KW-0808">Transferase</keyword>
<reference evidence="7" key="1">
    <citation type="submission" date="2016-04" db="EMBL/GenBank/DDBJ databases">
        <title>Cephalotus genome sequencing.</title>
        <authorList>
            <person name="Fukushima K."/>
            <person name="Hasebe M."/>
            <person name="Fang X."/>
        </authorList>
    </citation>
    <scope>NUCLEOTIDE SEQUENCE [LARGE SCALE GENOMIC DNA]</scope>
    <source>
        <strain evidence="7">cv. St1</strain>
    </source>
</reference>
<evidence type="ECO:0000259" key="5">
    <source>
        <dbReference type="Pfam" id="PF00696"/>
    </source>
</evidence>
<feature type="non-terminal residue" evidence="6">
    <location>
        <position position="154"/>
    </location>
</feature>
<accession>A0A1Q3BAD6</accession>
<keyword evidence="2" id="KW-0547">Nucleotide-binding</keyword>
<dbReference type="Pfam" id="PF00696">
    <property type="entry name" value="AA_kinase"/>
    <property type="match status" value="1"/>
</dbReference>
<dbReference type="GO" id="GO:0009084">
    <property type="term" value="P:glutamine family amino acid biosynthetic process"/>
    <property type="evidence" value="ECO:0007669"/>
    <property type="project" value="UniProtKB-ARBA"/>
</dbReference>
<dbReference type="SUPFAM" id="SSF53633">
    <property type="entry name" value="Carbamate kinase-like"/>
    <property type="match status" value="1"/>
</dbReference>
<evidence type="ECO:0000256" key="3">
    <source>
        <dbReference type="ARBA" id="ARBA00022777"/>
    </source>
</evidence>